<evidence type="ECO:0000313" key="1">
    <source>
        <dbReference type="EMBL" id="KAK6167279.1"/>
    </source>
</evidence>
<reference evidence="1 2" key="1">
    <citation type="submission" date="2024-01" db="EMBL/GenBank/DDBJ databases">
        <title>The genome of the rayed Mediterranean limpet Patella caerulea (Linnaeus, 1758).</title>
        <authorList>
            <person name="Anh-Thu Weber A."/>
            <person name="Halstead-Nussloch G."/>
        </authorList>
    </citation>
    <scope>NUCLEOTIDE SEQUENCE [LARGE SCALE GENOMIC DNA]</scope>
    <source>
        <strain evidence="1">AATW-2023a</strain>
        <tissue evidence="1">Whole specimen</tissue>
    </source>
</reference>
<organism evidence="1 2">
    <name type="scientific">Patella caerulea</name>
    <name type="common">Rayed Mediterranean limpet</name>
    <dbReference type="NCBI Taxonomy" id="87958"/>
    <lineage>
        <taxon>Eukaryota</taxon>
        <taxon>Metazoa</taxon>
        <taxon>Spiralia</taxon>
        <taxon>Lophotrochozoa</taxon>
        <taxon>Mollusca</taxon>
        <taxon>Gastropoda</taxon>
        <taxon>Patellogastropoda</taxon>
        <taxon>Patelloidea</taxon>
        <taxon>Patellidae</taxon>
        <taxon>Patella</taxon>
    </lineage>
</organism>
<name>A0AAN8GIL9_PATCE</name>
<gene>
    <name evidence="1" type="ORF">SNE40_021349</name>
</gene>
<keyword evidence="2" id="KW-1185">Reference proteome</keyword>
<comment type="caution">
    <text evidence="1">The sequence shown here is derived from an EMBL/GenBank/DDBJ whole genome shotgun (WGS) entry which is preliminary data.</text>
</comment>
<proteinExistence type="predicted"/>
<sequence>MKGVPANKIALPQKHRKPPKIHIGEGNYQQFNGYSPQYPKQQYYYVPKPVRYYDQSADHQTYRQVSYEQPYDYQAPIFYTYNRTPDYQYLQSVYYLLYTSSDRHTHFPIINQSSKRSPTITNDFSNVPAPFIQKNNPEAI</sequence>
<accession>A0AAN8GIL9</accession>
<protein>
    <submittedName>
        <fullName evidence="1">Uncharacterized protein</fullName>
    </submittedName>
</protein>
<dbReference type="EMBL" id="JAZGQO010000018">
    <property type="protein sequence ID" value="KAK6167279.1"/>
    <property type="molecule type" value="Genomic_DNA"/>
</dbReference>
<dbReference type="Proteomes" id="UP001347796">
    <property type="component" value="Unassembled WGS sequence"/>
</dbReference>
<evidence type="ECO:0000313" key="2">
    <source>
        <dbReference type="Proteomes" id="UP001347796"/>
    </source>
</evidence>
<dbReference type="AlphaFoldDB" id="A0AAN8GIL9"/>